<proteinExistence type="predicted"/>
<feature type="region of interest" description="Disordered" evidence="1">
    <location>
        <begin position="131"/>
        <end position="153"/>
    </location>
</feature>
<reference evidence="2" key="1">
    <citation type="submission" date="2020-03" db="EMBL/GenBank/DDBJ databases">
        <title>The deep terrestrial virosphere.</title>
        <authorList>
            <person name="Holmfeldt K."/>
            <person name="Nilsson E."/>
            <person name="Simone D."/>
            <person name="Lopez-Fernandez M."/>
            <person name="Wu X."/>
            <person name="de Brujin I."/>
            <person name="Lundin D."/>
            <person name="Andersson A."/>
            <person name="Bertilsson S."/>
            <person name="Dopson M."/>
        </authorList>
    </citation>
    <scope>NUCLEOTIDE SEQUENCE</scope>
    <source>
        <strain evidence="2">MM415A01530</strain>
    </source>
</reference>
<sequence length="315" mass="35773">MRSRNIKPSFFDNEHLAELDPLTRLLFIGLWCFADREGRFEWRPKRIKAKIFPYDDLDITSHLMSLHDITFIYKYSINGKDFGFIPNFTKHQTPHPHEKQSVIPPPLVDVITCHDKSLNDTKCQSDILIPDIMNPDTRSSPEPEKSDSGPPAVLKIPLIKKDGEFSIFQKDVSEWQDSFPGVDVQAALKHIRQYNVDNPINRKTKNGIRKHITTWLAKAQDKKQYPRGSPSSSKSIQKETSISKCKECGEPKGFLDLETGLCKTCFGASAMPDEFKEAVGNAFKDIPDGADLEKRKEVLKAQAQGLTPEDDIPYD</sequence>
<feature type="compositionally biased region" description="Polar residues" evidence="1">
    <location>
        <begin position="229"/>
        <end position="242"/>
    </location>
</feature>
<organism evidence="2">
    <name type="scientific">viral metagenome</name>
    <dbReference type="NCBI Taxonomy" id="1070528"/>
    <lineage>
        <taxon>unclassified sequences</taxon>
        <taxon>metagenomes</taxon>
        <taxon>organismal metagenomes</taxon>
    </lineage>
</organism>
<dbReference type="AlphaFoldDB" id="A0A6M3K217"/>
<protein>
    <submittedName>
        <fullName evidence="2">Uncharacterized protein</fullName>
    </submittedName>
</protein>
<evidence type="ECO:0000313" key="2">
    <source>
        <dbReference type="EMBL" id="QJA76353.1"/>
    </source>
</evidence>
<name>A0A6M3K217_9ZZZZ</name>
<gene>
    <name evidence="2" type="ORF">MM415A01530_0014</name>
</gene>
<feature type="region of interest" description="Disordered" evidence="1">
    <location>
        <begin position="219"/>
        <end position="242"/>
    </location>
</feature>
<accession>A0A6M3K217</accession>
<evidence type="ECO:0000256" key="1">
    <source>
        <dbReference type="SAM" id="MobiDB-lite"/>
    </source>
</evidence>
<dbReference type="EMBL" id="MT142219">
    <property type="protein sequence ID" value="QJA76353.1"/>
    <property type="molecule type" value="Genomic_DNA"/>
</dbReference>